<dbReference type="AlphaFoldDB" id="A0A8J4A351"/>
<organism evidence="1 2">
    <name type="scientific">Virgisporangium ochraceum</name>
    <dbReference type="NCBI Taxonomy" id="65505"/>
    <lineage>
        <taxon>Bacteria</taxon>
        <taxon>Bacillati</taxon>
        <taxon>Actinomycetota</taxon>
        <taxon>Actinomycetes</taxon>
        <taxon>Micromonosporales</taxon>
        <taxon>Micromonosporaceae</taxon>
        <taxon>Virgisporangium</taxon>
    </lineage>
</organism>
<comment type="caution">
    <text evidence="1">The sequence shown here is derived from an EMBL/GenBank/DDBJ whole genome shotgun (WGS) entry which is preliminary data.</text>
</comment>
<gene>
    <name evidence="1" type="ORF">Voc01_074170</name>
</gene>
<reference evidence="1" key="1">
    <citation type="submission" date="2021-01" db="EMBL/GenBank/DDBJ databases">
        <title>Whole genome shotgun sequence of Virgisporangium ochraceum NBRC 16418.</title>
        <authorList>
            <person name="Komaki H."/>
            <person name="Tamura T."/>
        </authorList>
    </citation>
    <scope>NUCLEOTIDE SEQUENCE</scope>
    <source>
        <strain evidence="1">NBRC 16418</strain>
    </source>
</reference>
<evidence type="ECO:0000313" key="1">
    <source>
        <dbReference type="EMBL" id="GIJ72500.1"/>
    </source>
</evidence>
<accession>A0A8J4A351</accession>
<name>A0A8J4A351_9ACTN</name>
<dbReference type="Proteomes" id="UP000635606">
    <property type="component" value="Unassembled WGS sequence"/>
</dbReference>
<sequence length="190" mass="20617">MGRYFYPHLFDADVFAEEVDAATVAVLERWASDGVECAGLTGAQREVVDDVVAALGMASATLDDGALRALDEEFDISSRRFLAEGVPFRRSHCPDLAGHVQEGVWASGDGPAVDELCALLDHINGIDGGRFGDLAEPFVGYLLPGEVQRAGALLEGHRFTDPAQEDDRRLLLEIFSIGGRNGHGLYWTWL</sequence>
<keyword evidence="2" id="KW-1185">Reference proteome</keyword>
<proteinExistence type="predicted"/>
<evidence type="ECO:0000313" key="2">
    <source>
        <dbReference type="Proteomes" id="UP000635606"/>
    </source>
</evidence>
<protein>
    <submittedName>
        <fullName evidence="1">Uncharacterized protein</fullName>
    </submittedName>
</protein>
<dbReference type="EMBL" id="BOPH01000102">
    <property type="protein sequence ID" value="GIJ72500.1"/>
    <property type="molecule type" value="Genomic_DNA"/>
</dbReference>